<protein>
    <submittedName>
        <fullName evidence="3">DUF4179 domain-containing protein</fullName>
    </submittedName>
</protein>
<gene>
    <name evidence="3" type="ORF">RH061_19220</name>
</gene>
<dbReference type="RefSeq" id="WP_311072424.1">
    <property type="nucleotide sequence ID" value="NZ_CP134494.1"/>
</dbReference>
<feature type="transmembrane region" description="Helical" evidence="1">
    <location>
        <begin position="56"/>
        <end position="79"/>
    </location>
</feature>
<dbReference type="Pfam" id="PF13786">
    <property type="entry name" value="DUF4179"/>
    <property type="match status" value="1"/>
</dbReference>
<keyword evidence="1" id="KW-1133">Transmembrane helix</keyword>
<dbReference type="EMBL" id="CP134494">
    <property type="protein sequence ID" value="WNF22267.1"/>
    <property type="molecule type" value="Genomic_DNA"/>
</dbReference>
<keyword evidence="1" id="KW-0472">Membrane</keyword>
<evidence type="ECO:0000313" key="4">
    <source>
        <dbReference type="Proteomes" id="UP001303324"/>
    </source>
</evidence>
<dbReference type="Proteomes" id="UP001303324">
    <property type="component" value="Chromosome"/>
</dbReference>
<reference evidence="3 4" key="1">
    <citation type="submission" date="2023-09" db="EMBL/GenBank/DDBJ databases">
        <title>Microbial mechanism of fulvic acid promoting antimony reduction mineralization in rice fields.</title>
        <authorList>
            <person name="Chen G."/>
            <person name="Lan J."/>
        </authorList>
    </citation>
    <scope>NUCLEOTIDE SEQUENCE [LARGE SCALE GENOMIC DNA]</scope>
    <source>
        <strain evidence="3 4">PS1</strain>
    </source>
</reference>
<proteinExistence type="predicted"/>
<accession>A0ABY9VHB5</accession>
<keyword evidence="1" id="KW-0812">Transmembrane</keyword>
<organism evidence="3 4">
    <name type="scientific">Mesobacillus jeotgali</name>
    <dbReference type="NCBI Taxonomy" id="129985"/>
    <lineage>
        <taxon>Bacteria</taxon>
        <taxon>Bacillati</taxon>
        <taxon>Bacillota</taxon>
        <taxon>Bacilli</taxon>
        <taxon>Bacillales</taxon>
        <taxon>Bacillaceae</taxon>
        <taxon>Mesobacillus</taxon>
    </lineage>
</organism>
<dbReference type="InterPro" id="IPR025436">
    <property type="entry name" value="DUF4179"/>
</dbReference>
<sequence>MDKKEMLNHLDQAIEKQVQDVWDELNSKLHNIEAQKVVIMPVSKTPPKKGIAYKRLAIVAAVCIMAVSALTFTPALAAIQEIYDKLFSSEHIDDKGVRMAVHAGQGQVLDQSFHDEENGITVHFQSVMTDDKETKLLFTYQSEKTDLENYYVDIFEGKSSIYLITNDQKVKLDNVGWGSRYYDQKENKVAEALSFESVKNFEGQDIRLEIENLTIYTETKTDSIETIWPLEFKLDESAVSNREIVILNKEFTFNNEAYVIKQVEFSEMETRVVVTGSDTKLITENGMTYRVMSKLEHQYLNARKVDKERGYYVDYSKPGVFLSSAGEKADPIFSKGEVEGGKDEYIMTFAPVKERDNCVLEVGEDLSITLK</sequence>
<feature type="domain" description="DUF4179" evidence="2">
    <location>
        <begin position="51"/>
        <end position="141"/>
    </location>
</feature>
<keyword evidence="4" id="KW-1185">Reference proteome</keyword>
<evidence type="ECO:0000259" key="2">
    <source>
        <dbReference type="Pfam" id="PF13786"/>
    </source>
</evidence>
<evidence type="ECO:0000256" key="1">
    <source>
        <dbReference type="SAM" id="Phobius"/>
    </source>
</evidence>
<name>A0ABY9VHB5_9BACI</name>
<dbReference type="Gene3D" id="2.60.40.1630">
    <property type="entry name" value="bacillus anthracis domain"/>
    <property type="match status" value="1"/>
</dbReference>
<evidence type="ECO:0000313" key="3">
    <source>
        <dbReference type="EMBL" id="WNF22267.1"/>
    </source>
</evidence>